<evidence type="ECO:0000256" key="1">
    <source>
        <dbReference type="ARBA" id="ARBA00023015"/>
    </source>
</evidence>
<keyword evidence="2" id="KW-0238">DNA-binding</keyword>
<evidence type="ECO:0000256" key="3">
    <source>
        <dbReference type="ARBA" id="ARBA00023163"/>
    </source>
</evidence>
<dbReference type="PANTHER" id="PTHR43280:SF32">
    <property type="entry name" value="TRANSCRIPTIONAL REGULATORY PROTEIN"/>
    <property type="match status" value="1"/>
</dbReference>
<keyword evidence="3" id="KW-0804">Transcription</keyword>
<gene>
    <name evidence="5" type="ORF">QNI22_16610</name>
</gene>
<evidence type="ECO:0000256" key="2">
    <source>
        <dbReference type="ARBA" id="ARBA00023125"/>
    </source>
</evidence>
<dbReference type="InterPro" id="IPR009057">
    <property type="entry name" value="Homeodomain-like_sf"/>
</dbReference>
<evidence type="ECO:0000313" key="5">
    <source>
        <dbReference type="EMBL" id="MDJ1502290.1"/>
    </source>
</evidence>
<dbReference type="Gene3D" id="1.10.10.60">
    <property type="entry name" value="Homeodomain-like"/>
    <property type="match status" value="1"/>
</dbReference>
<dbReference type="Proteomes" id="UP001232063">
    <property type="component" value="Unassembled WGS sequence"/>
</dbReference>
<evidence type="ECO:0000259" key="4">
    <source>
        <dbReference type="PROSITE" id="PS01124"/>
    </source>
</evidence>
<dbReference type="SUPFAM" id="SSF46689">
    <property type="entry name" value="Homeodomain-like"/>
    <property type="match status" value="1"/>
</dbReference>
<organism evidence="5 6">
    <name type="scientific">Xanthocytophaga agilis</name>
    <dbReference type="NCBI Taxonomy" id="3048010"/>
    <lineage>
        <taxon>Bacteria</taxon>
        <taxon>Pseudomonadati</taxon>
        <taxon>Bacteroidota</taxon>
        <taxon>Cytophagia</taxon>
        <taxon>Cytophagales</taxon>
        <taxon>Rhodocytophagaceae</taxon>
        <taxon>Xanthocytophaga</taxon>
    </lineage>
</organism>
<dbReference type="EMBL" id="JASJOU010000005">
    <property type="protein sequence ID" value="MDJ1502290.1"/>
    <property type="molecule type" value="Genomic_DNA"/>
</dbReference>
<name>A0AAE3UEJ1_9BACT</name>
<accession>A0AAE3UEJ1</accession>
<dbReference type="InterPro" id="IPR018060">
    <property type="entry name" value="HTH_AraC"/>
</dbReference>
<reference evidence="5" key="1">
    <citation type="submission" date="2023-05" db="EMBL/GenBank/DDBJ databases">
        <authorList>
            <person name="Zhang X."/>
        </authorList>
    </citation>
    <scope>NUCLEOTIDE SEQUENCE</scope>
    <source>
        <strain evidence="5">BD1B2-1</strain>
    </source>
</reference>
<sequence>MIGLLTSTGTSLLGINRVQENILAKPIQFTEYAVIFVSEGEGTFYSDFGSFPFQGPVLLFATPLQMIYIQEKSKVQYTLLQFHGDFYCIEYHREEVACNGLLFNNIYISPFIKLTAADHSSFNILIDQIEQELCVSVPSDIVLKSYLQLFLAKSSQVKRRELVDGSVHTIRDEQMEFFKQMLEENFLTLRKPNDYATLLSMPPNTLTKRCTKYFRKTPSQLIIERLILEAKKQLHLTRKSIKEIAYTLNFEDEFYFSRVFKKYTNESPQSFRDKTGISIVADLHR</sequence>
<proteinExistence type="predicted"/>
<dbReference type="RefSeq" id="WP_314512244.1">
    <property type="nucleotide sequence ID" value="NZ_JASJOU010000005.1"/>
</dbReference>
<dbReference type="SMART" id="SM00342">
    <property type="entry name" value="HTH_ARAC"/>
    <property type="match status" value="1"/>
</dbReference>
<dbReference type="PROSITE" id="PS01124">
    <property type="entry name" value="HTH_ARAC_FAMILY_2"/>
    <property type="match status" value="1"/>
</dbReference>
<comment type="caution">
    <text evidence="5">The sequence shown here is derived from an EMBL/GenBank/DDBJ whole genome shotgun (WGS) entry which is preliminary data.</text>
</comment>
<protein>
    <submittedName>
        <fullName evidence="5">Helix-turn-helix transcriptional regulator</fullName>
    </submittedName>
</protein>
<dbReference type="Pfam" id="PF12833">
    <property type="entry name" value="HTH_18"/>
    <property type="match status" value="1"/>
</dbReference>
<dbReference type="PANTHER" id="PTHR43280">
    <property type="entry name" value="ARAC-FAMILY TRANSCRIPTIONAL REGULATOR"/>
    <property type="match status" value="1"/>
</dbReference>
<feature type="domain" description="HTH araC/xylS-type" evidence="4">
    <location>
        <begin position="172"/>
        <end position="274"/>
    </location>
</feature>
<keyword evidence="1" id="KW-0805">Transcription regulation</keyword>
<keyword evidence="6" id="KW-1185">Reference proteome</keyword>
<dbReference type="AlphaFoldDB" id="A0AAE3UEJ1"/>
<evidence type="ECO:0000313" key="6">
    <source>
        <dbReference type="Proteomes" id="UP001232063"/>
    </source>
</evidence>
<dbReference type="GO" id="GO:0003700">
    <property type="term" value="F:DNA-binding transcription factor activity"/>
    <property type="evidence" value="ECO:0007669"/>
    <property type="project" value="InterPro"/>
</dbReference>
<dbReference type="GO" id="GO:0043565">
    <property type="term" value="F:sequence-specific DNA binding"/>
    <property type="evidence" value="ECO:0007669"/>
    <property type="project" value="InterPro"/>
</dbReference>